<dbReference type="AlphaFoldDB" id="A0A235BUB3"/>
<gene>
    <name evidence="2" type="ORF">CH330_05240</name>
</gene>
<reference evidence="2 3" key="1">
    <citation type="submission" date="2017-07" db="EMBL/GenBank/DDBJ databases">
        <title>Recovery of genomes from metagenomes via a dereplication, aggregation, and scoring strategy.</title>
        <authorList>
            <person name="Sieber C.M."/>
            <person name="Probst A.J."/>
            <person name="Sharrar A."/>
            <person name="Thomas B.C."/>
            <person name="Hess M."/>
            <person name="Tringe S.G."/>
            <person name="Banfield J.F."/>
        </authorList>
    </citation>
    <scope>NUCLEOTIDE SEQUENCE [LARGE SCALE GENOMIC DNA]</scope>
    <source>
        <strain evidence="2">JGI_Cruoil_03_51_56</strain>
    </source>
</reference>
<organism evidence="2 3">
    <name type="scientific">candidate division WOR-3 bacterium JGI_Cruoil_03_51_56</name>
    <dbReference type="NCBI Taxonomy" id="1973747"/>
    <lineage>
        <taxon>Bacteria</taxon>
        <taxon>Bacteria division WOR-3</taxon>
    </lineage>
</organism>
<dbReference type="EMBL" id="NOZP01000090">
    <property type="protein sequence ID" value="OYD15639.1"/>
    <property type="molecule type" value="Genomic_DNA"/>
</dbReference>
<dbReference type="InterPro" id="IPR025707">
    <property type="entry name" value="DNA_bp_PD1"/>
</dbReference>
<dbReference type="PIRSF" id="PIRSF016702">
    <property type="entry name" value="DNA_bp_PD1"/>
    <property type="match status" value="1"/>
</dbReference>
<evidence type="ECO:0000259" key="1">
    <source>
        <dbReference type="PROSITE" id="PS51742"/>
    </source>
</evidence>
<dbReference type="SUPFAM" id="SSF117856">
    <property type="entry name" value="AF0104/ALDC/Ptd012-like"/>
    <property type="match status" value="1"/>
</dbReference>
<accession>A0A235BUB3</accession>
<dbReference type="PROSITE" id="PS51742">
    <property type="entry name" value="PPC"/>
    <property type="match status" value="1"/>
</dbReference>
<dbReference type="Gene3D" id="3.30.1330.80">
    <property type="entry name" value="Hypothetical protein, similar to alpha- acetolactate decarboxylase, domain 2"/>
    <property type="match status" value="1"/>
</dbReference>
<protein>
    <recommendedName>
        <fullName evidence="1">PPC domain-containing protein</fullName>
    </recommendedName>
</protein>
<dbReference type="CDD" id="cd11378">
    <property type="entry name" value="DUF296"/>
    <property type="match status" value="1"/>
</dbReference>
<comment type="caution">
    <text evidence="2">The sequence shown here is derived from an EMBL/GenBank/DDBJ whole genome shotgun (WGS) entry which is preliminary data.</text>
</comment>
<dbReference type="Proteomes" id="UP000215559">
    <property type="component" value="Unassembled WGS sequence"/>
</dbReference>
<dbReference type="PANTHER" id="PTHR34988:SF1">
    <property type="entry name" value="DNA-BINDING PROTEIN"/>
    <property type="match status" value="1"/>
</dbReference>
<sequence length="143" mass="16129">MRFIKLGPFYQLRLDRGEDIPLIITDFVKRQKIRSGIITGLGAACDVVLGYFDLKRRKYRKRRFPDEYEIASLTGNITWQGRKPFCHLHVVIANSRLTTHGGHFFSGRVSAACEVAILPGQKSIGRVEETATGLKLLDIPVKS</sequence>
<dbReference type="InterPro" id="IPR005175">
    <property type="entry name" value="PPC_dom"/>
</dbReference>
<proteinExistence type="predicted"/>
<dbReference type="Pfam" id="PF03479">
    <property type="entry name" value="PCC"/>
    <property type="match status" value="1"/>
</dbReference>
<feature type="domain" description="PPC" evidence="1">
    <location>
        <begin position="4"/>
        <end position="140"/>
    </location>
</feature>
<dbReference type="PANTHER" id="PTHR34988">
    <property type="entry name" value="PROTEIN, PUTATIVE-RELATED"/>
    <property type="match status" value="1"/>
</dbReference>
<evidence type="ECO:0000313" key="2">
    <source>
        <dbReference type="EMBL" id="OYD15639.1"/>
    </source>
</evidence>
<evidence type="ECO:0000313" key="3">
    <source>
        <dbReference type="Proteomes" id="UP000215559"/>
    </source>
</evidence>
<name>A0A235BUB3_UNCW3</name>